<evidence type="ECO:0000256" key="2">
    <source>
        <dbReference type="ARBA" id="ARBA00008017"/>
    </source>
</evidence>
<accession>A0A497JHP5</accession>
<dbReference type="Gene3D" id="3.30.70.100">
    <property type="match status" value="1"/>
</dbReference>
<dbReference type="InterPro" id="IPR006685">
    <property type="entry name" value="MscS_channel_2nd"/>
</dbReference>
<dbReference type="AlphaFoldDB" id="A0A497JHP5"/>
<keyword evidence="3" id="KW-1003">Cell membrane</keyword>
<feature type="transmembrane region" description="Helical" evidence="7">
    <location>
        <begin position="13"/>
        <end position="34"/>
    </location>
</feature>
<dbReference type="Pfam" id="PF21082">
    <property type="entry name" value="MS_channel_3rd"/>
    <property type="match status" value="1"/>
</dbReference>
<dbReference type="Pfam" id="PF00924">
    <property type="entry name" value="MS_channel_2nd"/>
    <property type="match status" value="1"/>
</dbReference>
<evidence type="ECO:0000256" key="4">
    <source>
        <dbReference type="ARBA" id="ARBA00022692"/>
    </source>
</evidence>
<evidence type="ECO:0000256" key="6">
    <source>
        <dbReference type="ARBA" id="ARBA00023136"/>
    </source>
</evidence>
<dbReference type="SUPFAM" id="SSF82689">
    <property type="entry name" value="Mechanosensitive channel protein MscS (YggB), C-terminal domain"/>
    <property type="match status" value="1"/>
</dbReference>
<keyword evidence="6 7" id="KW-0472">Membrane</keyword>
<evidence type="ECO:0000256" key="5">
    <source>
        <dbReference type="ARBA" id="ARBA00022989"/>
    </source>
</evidence>
<evidence type="ECO:0000313" key="11">
    <source>
        <dbReference type="EMBL" id="RLG70589.1"/>
    </source>
</evidence>
<dbReference type="Proteomes" id="UP000278031">
    <property type="component" value="Unassembled WGS sequence"/>
</dbReference>
<comment type="caution">
    <text evidence="11">The sequence shown here is derived from an EMBL/GenBank/DDBJ whole genome shotgun (WGS) entry which is preliminary data.</text>
</comment>
<protein>
    <recommendedName>
        <fullName evidence="13">Mechanosensitive ion channel family protein</fullName>
    </recommendedName>
</protein>
<dbReference type="InterPro" id="IPR049278">
    <property type="entry name" value="MS_channel_C"/>
</dbReference>
<dbReference type="PANTHER" id="PTHR30566">
    <property type="entry name" value="YNAI-RELATED MECHANOSENSITIVE ION CHANNEL"/>
    <property type="match status" value="1"/>
</dbReference>
<feature type="domain" description="Mechanosensitive ion channel MscS C-terminal" evidence="9">
    <location>
        <begin position="261"/>
        <end position="344"/>
    </location>
</feature>
<dbReference type="InterPro" id="IPR049142">
    <property type="entry name" value="MS_channel_1st"/>
</dbReference>
<dbReference type="InterPro" id="IPR023408">
    <property type="entry name" value="MscS_beta-dom_sf"/>
</dbReference>
<evidence type="ECO:0008006" key="13">
    <source>
        <dbReference type="Google" id="ProtNLM"/>
    </source>
</evidence>
<dbReference type="GO" id="GO:0055085">
    <property type="term" value="P:transmembrane transport"/>
    <property type="evidence" value="ECO:0007669"/>
    <property type="project" value="InterPro"/>
</dbReference>
<dbReference type="Pfam" id="PF21088">
    <property type="entry name" value="MS_channel_1st"/>
    <property type="match status" value="1"/>
</dbReference>
<evidence type="ECO:0000256" key="7">
    <source>
        <dbReference type="SAM" id="Phobius"/>
    </source>
</evidence>
<dbReference type="GO" id="GO:0005886">
    <property type="term" value="C:plasma membrane"/>
    <property type="evidence" value="ECO:0007669"/>
    <property type="project" value="UniProtKB-SubCell"/>
</dbReference>
<feature type="transmembrane region" description="Helical" evidence="7">
    <location>
        <begin position="97"/>
        <end position="120"/>
    </location>
</feature>
<dbReference type="InterPro" id="IPR011066">
    <property type="entry name" value="MscS_channel_C_sf"/>
</dbReference>
<proteinExistence type="inferred from homology"/>
<keyword evidence="4 7" id="KW-0812">Transmembrane</keyword>
<feature type="transmembrane region" description="Helical" evidence="7">
    <location>
        <begin position="55"/>
        <end position="77"/>
    </location>
</feature>
<feature type="domain" description="Mechanosensitive ion channel MscS" evidence="8">
    <location>
        <begin position="184"/>
        <end position="253"/>
    </location>
</feature>
<dbReference type="EMBL" id="QMWP01000047">
    <property type="protein sequence ID" value="RLG70589.1"/>
    <property type="molecule type" value="Genomic_DNA"/>
</dbReference>
<gene>
    <name evidence="11" type="ORF">DRO04_01615</name>
</gene>
<evidence type="ECO:0000259" key="8">
    <source>
        <dbReference type="Pfam" id="PF00924"/>
    </source>
</evidence>
<dbReference type="SUPFAM" id="SSF50182">
    <property type="entry name" value="Sm-like ribonucleoproteins"/>
    <property type="match status" value="1"/>
</dbReference>
<feature type="transmembrane region" description="Helical" evidence="7">
    <location>
        <begin position="165"/>
        <end position="185"/>
    </location>
</feature>
<sequence>MEFLEGSVLGLEIIHIIFAIATLIISFILAKFIAGITKGKMKKIAEKTKTEFDDIIIGTIEKPIFFVIFLIGVYFAFKQLNIENVFINDLANNVVASVFIIIVAWFLHEFLFQLIDVYLVKKKVTTELLQLDEQLISLLKNVVHFGIIALTLIIVLQKWGYDVSVLIASLGVGGLAVALAGKEIISDILGGIMLFVDRPFRIGDWIKCKLGGEDIYAKVEAIELRHTKLKNLDGRTILVPNSQIYRAIITNVTSENARRFVMDIGIVYETTLAKLKKAIEIIKDILKKHPDIDEDITVRFDEFGDSALIIKVIYKVKNKERIFDVKHEVNLAIKERLEKAGIEFAYPTQTIYLKEAE</sequence>
<reference evidence="11 12" key="1">
    <citation type="submission" date="2018-06" db="EMBL/GenBank/DDBJ databases">
        <title>Extensive metabolic versatility and redundancy in microbially diverse, dynamic hydrothermal sediments.</title>
        <authorList>
            <person name="Dombrowski N."/>
            <person name="Teske A."/>
            <person name="Baker B.J."/>
        </authorList>
    </citation>
    <scope>NUCLEOTIDE SEQUENCE [LARGE SCALE GENOMIC DNA]</scope>
    <source>
        <strain evidence="11">B51_G17</strain>
    </source>
</reference>
<feature type="transmembrane region" description="Helical" evidence="7">
    <location>
        <begin position="141"/>
        <end position="159"/>
    </location>
</feature>
<organism evidence="11 12">
    <name type="scientific">Candidatus Iainarchaeum sp</name>
    <dbReference type="NCBI Taxonomy" id="3101447"/>
    <lineage>
        <taxon>Archaea</taxon>
        <taxon>Candidatus Iainarchaeota</taxon>
        <taxon>Candidatus Iainarchaeia</taxon>
        <taxon>Candidatus Iainarchaeales</taxon>
        <taxon>Candidatus Iainarchaeaceae</taxon>
        <taxon>Candidatus Iainarchaeum</taxon>
    </lineage>
</organism>
<evidence type="ECO:0000259" key="9">
    <source>
        <dbReference type="Pfam" id="PF21082"/>
    </source>
</evidence>
<evidence type="ECO:0000259" key="10">
    <source>
        <dbReference type="Pfam" id="PF21088"/>
    </source>
</evidence>
<evidence type="ECO:0000313" key="12">
    <source>
        <dbReference type="Proteomes" id="UP000278031"/>
    </source>
</evidence>
<name>A0A497JHP5_9ARCH</name>
<dbReference type="PANTHER" id="PTHR30566:SF5">
    <property type="entry name" value="MECHANOSENSITIVE ION CHANNEL PROTEIN 1, MITOCHONDRIAL-RELATED"/>
    <property type="match status" value="1"/>
</dbReference>
<evidence type="ECO:0000256" key="3">
    <source>
        <dbReference type="ARBA" id="ARBA00022475"/>
    </source>
</evidence>
<dbReference type="Gene3D" id="2.30.30.60">
    <property type="match status" value="1"/>
</dbReference>
<evidence type="ECO:0000256" key="1">
    <source>
        <dbReference type="ARBA" id="ARBA00004651"/>
    </source>
</evidence>
<dbReference type="InterPro" id="IPR010920">
    <property type="entry name" value="LSM_dom_sf"/>
</dbReference>
<dbReference type="InterPro" id="IPR011014">
    <property type="entry name" value="MscS_channel_TM-2"/>
</dbReference>
<feature type="domain" description="Mechanosensitive ion channel transmembrane helices 2/3" evidence="10">
    <location>
        <begin position="142"/>
        <end position="182"/>
    </location>
</feature>
<comment type="similarity">
    <text evidence="2">Belongs to the MscS (TC 1.A.23) family.</text>
</comment>
<comment type="subcellular location">
    <subcellularLocation>
        <location evidence="1">Cell membrane</location>
        <topology evidence="1">Multi-pass membrane protein</topology>
    </subcellularLocation>
</comment>
<dbReference type="Gene3D" id="1.10.287.1260">
    <property type="match status" value="1"/>
</dbReference>
<keyword evidence="5 7" id="KW-1133">Transmembrane helix</keyword>
<dbReference type="SUPFAM" id="SSF82861">
    <property type="entry name" value="Mechanosensitive channel protein MscS (YggB), transmembrane region"/>
    <property type="match status" value="1"/>
</dbReference>